<dbReference type="RefSeq" id="WP_045165374.1">
    <property type="nucleotide sequence ID" value="NZ_CP113864.1"/>
</dbReference>
<dbReference type="Gene3D" id="3.40.50.300">
    <property type="entry name" value="P-loop containing nucleotide triphosphate hydrolases"/>
    <property type="match status" value="1"/>
</dbReference>
<gene>
    <name evidence="1" type="ORF">OTJ99_000492</name>
</gene>
<dbReference type="Proteomes" id="UP001164745">
    <property type="component" value="Chromosome"/>
</dbReference>
<reference evidence="1" key="1">
    <citation type="submission" date="2022-12" db="EMBL/GenBank/DDBJ databases">
        <authorList>
            <person name="Bing R.G."/>
            <person name="Willard D.J."/>
            <person name="Manesh M.J.H."/>
            <person name="Laemthong T."/>
            <person name="Crosby J.R."/>
            <person name="Kelly R.M."/>
        </authorList>
    </citation>
    <scope>NUCLEOTIDE SEQUENCE</scope>
    <source>
        <strain evidence="1">DSM 8991</strain>
    </source>
</reference>
<organism evidence="1 2">
    <name type="scientific">Caldicellulosiruptor naganoensis</name>
    <dbReference type="NCBI Taxonomy" id="29324"/>
    <lineage>
        <taxon>Bacteria</taxon>
        <taxon>Bacillati</taxon>
        <taxon>Bacillota</taxon>
        <taxon>Bacillota incertae sedis</taxon>
        <taxon>Caldicellulosiruptorales</taxon>
        <taxon>Caldicellulosiruptoraceae</taxon>
        <taxon>Caldicellulosiruptor</taxon>
    </lineage>
</organism>
<evidence type="ECO:0000313" key="2">
    <source>
        <dbReference type="Proteomes" id="UP001164745"/>
    </source>
</evidence>
<accession>A0ABY7BI29</accession>
<protein>
    <recommendedName>
        <fullName evidence="3">PD-(D/E)XK endonuclease-like domain-containing protein</fullName>
    </recommendedName>
</protein>
<name>A0ABY7BI29_9FIRM</name>
<dbReference type="InterPro" id="IPR027417">
    <property type="entry name" value="P-loop_NTPase"/>
</dbReference>
<sequence length="870" mass="102404">MKKAYLLKNLNLNLLENAKPNQLIILPRRFSIKKLRERLVEKNGVLFDIDIFTFDDLLSTAKNEILKERKFISREQEVLIVFNLLKQIFKEKKDFESVLTYEFVSQVLYLLNLMFLESKEYPSLPSSISFEKYDWLKLLFVRYKEYLDQNNLVNFSYLQDLAIQLYEKGKTGLKNYDSAKIAFFVDFRCDQKRLISVLSKMLHNIEIYLPYFDDIELCEKNIEFLKSLGFEFGLSNSSENSKGNRIKVFSYSNISLEVNALVKEIKRDYIENKIDFNKIAVVVPTLERYKDILLKTFQEELLPVNLEHQKSLLEFGFVKFILDLIEFLGSEFDKKKFEKIITHRFLNREGANFEILLERIKDVYIMNFEQVACILEELEFLLNMYAFEEEKENFEKIITVYRRIGRIKKDYDTEKPKPYAAWLIQTQRVFERLGITKSAEFVSDIEFLKAFHALNEVFEKGCENTKELNFTYTFEEFLDLFKTVLSQKKIDVSINILNGIDVLTLQDAIGSGYEKVYFIGLSDDILPKTKVEEFLMNSQLKMDLSLDEIKDFDYTFQKELVGFRTILNSYNTYLSYPRFYQSELGKSPFVEIEGIEVVDIKDSYLPCSSVVTHREHKIAKYSGKIENQPIDEDIKVPEIFQIKDRELIFLAQCPLKFGFKKFSVDQTESDDTFFSSNLRLLYMCIQRILSFAPAEEIVKLLVQNLRYTANDAVKRKAAENILEMAFEITENMLRFKVKEFIPQNIGGNQLVIKQNFEGFEIQLFPNFAVRIEDEEIYGFVKTKRKDEIDKLWLSKYVFNMGKVAAVYLFDSPKFVIYDNSTIGELDSETTQKLANLKDLLRKLHNPEIYNKTLPIKSCFNCGYQHVCVIF</sequence>
<proteinExistence type="predicted"/>
<keyword evidence="2" id="KW-1185">Reference proteome</keyword>
<dbReference type="SUPFAM" id="SSF52540">
    <property type="entry name" value="P-loop containing nucleoside triphosphate hydrolases"/>
    <property type="match status" value="1"/>
</dbReference>
<dbReference type="Gene3D" id="1.10.486.10">
    <property type="entry name" value="PCRA, domain 4"/>
    <property type="match status" value="1"/>
</dbReference>
<dbReference type="EMBL" id="CP113864">
    <property type="protein sequence ID" value="WAM32002.1"/>
    <property type="molecule type" value="Genomic_DNA"/>
</dbReference>
<evidence type="ECO:0000313" key="1">
    <source>
        <dbReference type="EMBL" id="WAM32002.1"/>
    </source>
</evidence>
<evidence type="ECO:0008006" key="3">
    <source>
        <dbReference type="Google" id="ProtNLM"/>
    </source>
</evidence>